<reference evidence="5" key="1">
    <citation type="journal article" date="2012" name="MBio">
        <title>Comparative genome analysis of Trichophyton rubrum and related dermatophytes reveals candidate genes involved in infection.</title>
        <authorList>
            <person name="Martinez D.A."/>
            <person name="Oliver B.G."/>
            <person name="Graeser Y."/>
            <person name="Goldberg J.M."/>
            <person name="Li W."/>
            <person name="Martinez-Rossi N.M."/>
            <person name="Monod M."/>
            <person name="Shelest E."/>
            <person name="Barton R.C."/>
            <person name="Birch E."/>
            <person name="Brakhage A.A."/>
            <person name="Chen Z."/>
            <person name="Gurr S.J."/>
            <person name="Heiman D."/>
            <person name="Heitman J."/>
            <person name="Kosti I."/>
            <person name="Rossi A."/>
            <person name="Saif S."/>
            <person name="Samalova M."/>
            <person name="Saunders C.W."/>
            <person name="Shea T."/>
            <person name="Summerbell R.C."/>
            <person name="Xu J."/>
            <person name="Young S."/>
            <person name="Zeng Q."/>
            <person name="Birren B.W."/>
            <person name="Cuomo C.A."/>
            <person name="White T.C."/>
        </authorList>
    </citation>
    <scope>NUCLEOTIDE SEQUENCE [LARGE SCALE GENOMIC DNA]</scope>
    <source>
        <strain evidence="5">ATCC MYA-4605 / CBS 113480</strain>
    </source>
</reference>
<dbReference type="PRINTS" id="PR00412">
    <property type="entry name" value="EPOXHYDRLASE"/>
</dbReference>
<organism evidence="4 5">
    <name type="scientific">Arthroderma otae (strain ATCC MYA-4605 / CBS 113480)</name>
    <name type="common">Microsporum canis</name>
    <dbReference type="NCBI Taxonomy" id="554155"/>
    <lineage>
        <taxon>Eukaryota</taxon>
        <taxon>Fungi</taxon>
        <taxon>Dikarya</taxon>
        <taxon>Ascomycota</taxon>
        <taxon>Pezizomycotina</taxon>
        <taxon>Eurotiomycetes</taxon>
        <taxon>Eurotiomycetidae</taxon>
        <taxon>Onygenales</taxon>
        <taxon>Arthrodermataceae</taxon>
        <taxon>Microsporum</taxon>
    </lineage>
</organism>
<evidence type="ECO:0000256" key="2">
    <source>
        <dbReference type="ARBA" id="ARBA00038334"/>
    </source>
</evidence>
<dbReference type="OrthoDB" id="284184at2759"/>
<dbReference type="STRING" id="554155.C5FV97"/>
<dbReference type="OMA" id="YAGPLSW"/>
<dbReference type="Proteomes" id="UP000002035">
    <property type="component" value="Unassembled WGS sequence"/>
</dbReference>
<dbReference type="Gene3D" id="3.40.50.1820">
    <property type="entry name" value="alpha/beta hydrolase"/>
    <property type="match status" value="1"/>
</dbReference>
<feature type="domain" description="AB hydrolase-1" evidence="3">
    <location>
        <begin position="34"/>
        <end position="145"/>
    </location>
</feature>
<dbReference type="VEuPathDB" id="FungiDB:MCYG_06650"/>
<dbReference type="Pfam" id="PF00561">
    <property type="entry name" value="Abhydrolase_1"/>
    <property type="match status" value="1"/>
</dbReference>
<accession>C5FV97</accession>
<dbReference type="EMBL" id="DS995706">
    <property type="protein sequence ID" value="EEQ33831.1"/>
    <property type="molecule type" value="Genomic_DNA"/>
</dbReference>
<dbReference type="SUPFAM" id="SSF53474">
    <property type="entry name" value="alpha/beta-Hydrolases"/>
    <property type="match status" value="1"/>
</dbReference>
<dbReference type="HOGENOM" id="CLU_020336_7_0_1"/>
<dbReference type="PANTHER" id="PTHR43329">
    <property type="entry name" value="EPOXIDE HYDROLASE"/>
    <property type="match status" value="1"/>
</dbReference>
<protein>
    <recommendedName>
        <fullName evidence="3">AB hydrolase-1 domain-containing protein</fullName>
    </recommendedName>
</protein>
<evidence type="ECO:0000313" key="4">
    <source>
        <dbReference type="EMBL" id="EEQ33831.1"/>
    </source>
</evidence>
<comment type="similarity">
    <text evidence="2">Belongs to the AB hydrolase superfamily. Epoxide hydrolase family.</text>
</comment>
<dbReference type="InterPro" id="IPR000639">
    <property type="entry name" value="Epox_hydrolase-like"/>
</dbReference>
<dbReference type="AlphaFoldDB" id="C5FV97"/>
<dbReference type="RefSeq" id="XP_002844686.1">
    <property type="nucleotide sequence ID" value="XM_002844640.1"/>
</dbReference>
<name>C5FV97_ARTOC</name>
<keyword evidence="5" id="KW-1185">Reference proteome</keyword>
<dbReference type="GO" id="GO:0016787">
    <property type="term" value="F:hydrolase activity"/>
    <property type="evidence" value="ECO:0007669"/>
    <property type="project" value="UniProtKB-KW"/>
</dbReference>
<dbReference type="eggNOG" id="KOG4178">
    <property type="taxonomic scope" value="Eukaryota"/>
</dbReference>
<gene>
    <name evidence="4" type="ORF">MCYG_06650</name>
</gene>
<keyword evidence="1" id="KW-0378">Hydrolase</keyword>
<evidence type="ECO:0000313" key="5">
    <source>
        <dbReference type="Proteomes" id="UP000002035"/>
    </source>
</evidence>
<dbReference type="InterPro" id="IPR029058">
    <property type="entry name" value="AB_hydrolase_fold"/>
</dbReference>
<dbReference type="GeneID" id="9227084"/>
<evidence type="ECO:0000256" key="1">
    <source>
        <dbReference type="ARBA" id="ARBA00022801"/>
    </source>
</evidence>
<sequence>MASLAFPSLAKKATLPDGTTYGYVAVAPSSANKPTFLFLHGYPSSSYDWRRQIETLPTSGFGVIVPDLLGYGDTDAPEDLDSYRMKTIAHHMADILDREGVARCIAVGHDWGSTLLSRLVNYIPDRLIGVVFLALGYVEPGIVWDIDVFIKMSREVFGYDVYGYWPWHVSEESAKDCDDHPASVFSLLYPADPADWIKDFASVGKAAEFVKGGQLKPLPSWFNLAEYTVRDRIISMKGYGGPLNWYKAWVREVNSADEAGIPEERRYCKVPTLFVAAEEDFVTRADVQTENSKKWVKDLRIKTLSCGHWVQLEKPAELRGMLEEFAGEVAV</sequence>
<evidence type="ECO:0000259" key="3">
    <source>
        <dbReference type="Pfam" id="PF00561"/>
    </source>
</evidence>
<dbReference type="InterPro" id="IPR000073">
    <property type="entry name" value="AB_hydrolase_1"/>
</dbReference>
<dbReference type="ESTHER" id="artoc-c5fv97">
    <property type="family name" value="Epoxide_hydrolase"/>
</dbReference>
<proteinExistence type="inferred from homology"/>